<evidence type="ECO:0000313" key="2">
    <source>
        <dbReference type="Proteomes" id="UP000677054"/>
    </source>
</evidence>
<keyword evidence="2" id="KW-1185">Reference proteome</keyword>
<dbReference type="Proteomes" id="UP000677054">
    <property type="component" value="Unassembled WGS sequence"/>
</dbReference>
<gene>
    <name evidence="1" type="ORF">DSTB1V02_LOCUS12484</name>
</gene>
<proteinExistence type="predicted"/>
<sequence>MLMHTTTFVGSVRRTSIQMRDRRGVDRGHWKECGESECVEYELPPDESKNECFYCSCPPVKHERKQTAQNFGSNGIYSQDIPWDGKTVESNPLGNTWDEKGKTFDIFMALPDPVLSMEYTPEAEVSLTDDIDTSQEDSLSCRTASMDVPTSALSICSVGISKDSDESERIMTNHQIIDRLAIRVLHKSKCIRGFNFVVIIHPDEQSAYSVTLFWEFRNPYFFHTLSPLKGEVINFHALNFGKYG</sequence>
<protein>
    <submittedName>
        <fullName evidence="1">Uncharacterized protein</fullName>
    </submittedName>
</protein>
<accession>A0A7R9FSB5</accession>
<reference evidence="1" key="1">
    <citation type="submission" date="2020-11" db="EMBL/GenBank/DDBJ databases">
        <authorList>
            <person name="Tran Van P."/>
        </authorList>
    </citation>
    <scope>NUCLEOTIDE SEQUENCE</scope>
</reference>
<evidence type="ECO:0000313" key="1">
    <source>
        <dbReference type="EMBL" id="CAD7252729.1"/>
    </source>
</evidence>
<name>A0A7R9FSB5_9CRUS</name>
<organism evidence="1">
    <name type="scientific">Darwinula stevensoni</name>
    <dbReference type="NCBI Taxonomy" id="69355"/>
    <lineage>
        <taxon>Eukaryota</taxon>
        <taxon>Metazoa</taxon>
        <taxon>Ecdysozoa</taxon>
        <taxon>Arthropoda</taxon>
        <taxon>Crustacea</taxon>
        <taxon>Oligostraca</taxon>
        <taxon>Ostracoda</taxon>
        <taxon>Podocopa</taxon>
        <taxon>Podocopida</taxon>
        <taxon>Darwinulocopina</taxon>
        <taxon>Darwinuloidea</taxon>
        <taxon>Darwinulidae</taxon>
        <taxon>Darwinula</taxon>
    </lineage>
</organism>
<dbReference type="EMBL" id="CAJPEV010004769">
    <property type="protein sequence ID" value="CAG0902281.1"/>
    <property type="molecule type" value="Genomic_DNA"/>
</dbReference>
<dbReference type="AlphaFoldDB" id="A0A7R9FSB5"/>
<dbReference type="EMBL" id="LR904286">
    <property type="protein sequence ID" value="CAD7252729.1"/>
    <property type="molecule type" value="Genomic_DNA"/>
</dbReference>